<name>A0A285K2F1_9ACTN</name>
<dbReference type="AlphaFoldDB" id="A0A285K2F1"/>
<proteinExistence type="predicted"/>
<evidence type="ECO:0000313" key="3">
    <source>
        <dbReference type="Proteomes" id="UP000219612"/>
    </source>
</evidence>
<protein>
    <submittedName>
        <fullName evidence="2">Uncharacterized protein</fullName>
    </submittedName>
</protein>
<dbReference type="EMBL" id="OBDY01000029">
    <property type="protein sequence ID" value="SNY66197.1"/>
    <property type="molecule type" value="Genomic_DNA"/>
</dbReference>
<organism evidence="2 3">
    <name type="scientific">Paractinoplanes atraurantiacus</name>
    <dbReference type="NCBI Taxonomy" id="1036182"/>
    <lineage>
        <taxon>Bacteria</taxon>
        <taxon>Bacillati</taxon>
        <taxon>Actinomycetota</taxon>
        <taxon>Actinomycetes</taxon>
        <taxon>Micromonosporales</taxon>
        <taxon>Micromonosporaceae</taxon>
        <taxon>Paractinoplanes</taxon>
    </lineage>
</organism>
<sequence length="95" mass="10264">MSTTTLSKSAATPQRLRSAVKRRTTFDTARAEALFASRLQPSDQPTAVQVRAAITVTLHALGIRGCAARLAEETGEHPEASARRMSWAIAVIRSM</sequence>
<dbReference type="Proteomes" id="UP000219612">
    <property type="component" value="Unassembled WGS sequence"/>
</dbReference>
<dbReference type="RefSeq" id="WP_245923694.1">
    <property type="nucleotide sequence ID" value="NZ_OBDY01000029.1"/>
</dbReference>
<keyword evidence="3" id="KW-1185">Reference proteome</keyword>
<reference evidence="2 3" key="1">
    <citation type="submission" date="2017-09" db="EMBL/GenBank/DDBJ databases">
        <authorList>
            <person name="Ehlers B."/>
            <person name="Leendertz F.H."/>
        </authorList>
    </citation>
    <scope>NUCLEOTIDE SEQUENCE [LARGE SCALE GENOMIC DNA]</scope>
    <source>
        <strain evidence="2 3">CGMCC 4.6857</strain>
    </source>
</reference>
<accession>A0A285K2F1</accession>
<feature type="compositionally biased region" description="Polar residues" evidence="1">
    <location>
        <begin position="1"/>
        <end position="12"/>
    </location>
</feature>
<feature type="region of interest" description="Disordered" evidence="1">
    <location>
        <begin position="1"/>
        <end position="23"/>
    </location>
</feature>
<gene>
    <name evidence="2" type="ORF">SAMN05421748_129126</name>
</gene>
<evidence type="ECO:0000313" key="2">
    <source>
        <dbReference type="EMBL" id="SNY66197.1"/>
    </source>
</evidence>
<evidence type="ECO:0000256" key="1">
    <source>
        <dbReference type="SAM" id="MobiDB-lite"/>
    </source>
</evidence>